<dbReference type="SUPFAM" id="SSF101353">
    <property type="entry name" value="Putative anticodon-binding domain of alanyl-tRNA synthetase (AlaRS)"/>
    <property type="match status" value="1"/>
</dbReference>
<name>A0A0C9ZLH7_9AGAM</name>
<sequence length="1557" mass="170815">MSTYNGPWPARRVRQEFFDYFGNRGHTFVPSSSTVPYDDPTLLFANAGMNQACDASLHRRIFLGTVDASSDRGKLKRAFNTQKCIRAGDLEDVGKDSYHHTFFEMLGNWSFGDYFKKESITFTFELLTGVYKLPKERLYVTYFAGDPQNNIPPDDEAKQTWLTLGMDPTHVIPSKFNFWGMSATNLSNKWLTYPSEVHVDRIGSREVAHLVDGDDPTVVEIWNNVFIQFNRETDGTLKTLPQKHVDTGMGFERIVSVLQEKMSNYDTDVFTPIMARIQELTGARPYTGKFGAEDVDGIDTAYRVIADHVRTLSFALSDGGIPNNVGRGYVLRRILRRGCRYVRKKLGAPIGSFFSSLMPVVVEQMGDVFPELKRKQDEIKEILDEEEESFSRTLDRGEKLFDQYASRAKEAGSNELSGADVWRLYDTFGFPVDLTRLMAEELGMMINEQQFEAAQERSKLASKGTFKKDKSEALKLDVHDLAALEKNSAIPKTDDSAKFGIGNISAQVKGIFYNGQFLSSTASIPEGANLGVLLDRTSFYAEAGGQEYDTGNIVIDDVCDFEVTNVQAYSGYVLHTGYLKYGQLSIGDEAELKDRLAAVRKAFDKQIKEKEAAANKAAVDALVAYFQEKPDSEAYIAILEVNGNAKILQNIIAQGKKLGKAVYVFSADIEGGKIAHANYLPENVRSQGFDAKIWASKVTEILGGKAGGKEEGSQGVGIHVDKVEEALNVAEIAYLNRNQLYPLEVNPATGEPFLRLPAPNENIIITPPRLSDAPCFAPVLNDPRVWRWLEGPPIPYTDEHAAEWIETITEQSQTILDKLKAEDTAGPGVALKLVGGCPVRHIREVLPGGTDMYLGDIDIRRGPFEEILDSEQRRKQVELNESKALGDPSIVWTFGGEFACVPKDVGLITNWFPDYIAPSHHGRGIMSAAMRLILHSWAVPRMGVRRMSGYTFVGNTGSVRVFEKSGFVLRGILDNGKTVRGERRRLNHLEWYYEGQLINLFLKSYCVKRRARMGYMRPATPGFVVTFVAAILLAVVSFSVPLIKSVYFLKASLSVESVDGTITLGTLGYCMTISGSTTCSKASVGYEVDINALVGNNSSIQIPTVVVKWLTYALVLHIAAFGLAAVAALFGLLAHVREMAMSCFSSCISGFGATVALIAFIFDIAIFFVAKSSMNSVSGGSASIGNAVWLTLVAALLLFFSGCFYGIGRCCLRKRGKDMWGGEPNNATSDFGNREQVRLDAVKAEADRKARLAQGETGLPAFQEYEPLKAKMDGDGVYLDDEGQYRDTYSSRRSQSGYSGSGYAPAAVGTRAIDEFNNVPSYPPQPRRRGSAQTQLTASNYSSYPSSSHTHTPTIPPSVVSAPTPPLAPVHEPSPTNYYNQNPYGTQAYSHTTGGGAYAPADDSYYNPYDTQAHSQYVEPSQNVNTYNPGYGARTVTQSPPSRAPYDPYAPVGGHHPERNYALGGGAYGISAVPPAQVDDPYGLYQNSSPAVRQPIAPLPTVDTNIMQAPSATTTPVRGPREPRTSIVLSPPTTYNDNPPEYEAGLSGVAGQLGTKG</sequence>
<dbReference type="InterPro" id="IPR018165">
    <property type="entry name" value="Ala-tRNA-synth_IIc_core"/>
</dbReference>
<dbReference type="InterPro" id="IPR018164">
    <property type="entry name" value="Ala-tRNA-synth_IIc_N"/>
</dbReference>
<dbReference type="GO" id="GO:0005886">
    <property type="term" value="C:plasma membrane"/>
    <property type="evidence" value="ECO:0007669"/>
    <property type="project" value="InterPro"/>
</dbReference>
<keyword evidence="5 12" id="KW-0547">Nucleotide-binding</keyword>
<dbReference type="InterPro" id="IPR023033">
    <property type="entry name" value="Ala_tRNA_ligase_euk/bac"/>
</dbReference>
<comment type="subcellular location">
    <subcellularLocation>
        <location evidence="12">Mitochondrion</location>
    </subcellularLocation>
    <subcellularLocation>
        <location evidence="12">Cytoplasm</location>
    </subcellularLocation>
</comment>
<dbReference type="SUPFAM" id="SSF50447">
    <property type="entry name" value="Translation proteins"/>
    <property type="match status" value="1"/>
</dbReference>
<feature type="region of interest" description="Disordered" evidence="13">
    <location>
        <begin position="1511"/>
        <end position="1557"/>
    </location>
</feature>
<evidence type="ECO:0000256" key="6">
    <source>
        <dbReference type="ARBA" id="ARBA00022833"/>
    </source>
</evidence>
<dbReference type="InterPro" id="IPR002318">
    <property type="entry name" value="Ala-tRNA-lgiase_IIc"/>
</dbReference>
<dbReference type="InterPro" id="IPR009000">
    <property type="entry name" value="Transl_B-barrel_sf"/>
</dbReference>
<evidence type="ECO:0000259" key="15">
    <source>
        <dbReference type="PROSITE" id="PS50860"/>
    </source>
</evidence>
<dbReference type="FunFam" id="2.40.30.130:FF:000004">
    <property type="entry name" value="Alanine--tRNA ligase"/>
    <property type="match status" value="1"/>
</dbReference>
<keyword evidence="6" id="KW-0862">Zinc</keyword>
<dbReference type="InterPro" id="IPR045864">
    <property type="entry name" value="aa-tRNA-synth_II/BPL/LPL"/>
</dbReference>
<comment type="catalytic activity">
    <reaction evidence="11 12">
        <text>tRNA(Ala) + L-alanine + ATP = L-alanyl-tRNA(Ala) + AMP + diphosphate</text>
        <dbReference type="Rhea" id="RHEA:12540"/>
        <dbReference type="Rhea" id="RHEA-COMP:9657"/>
        <dbReference type="Rhea" id="RHEA-COMP:9923"/>
        <dbReference type="ChEBI" id="CHEBI:30616"/>
        <dbReference type="ChEBI" id="CHEBI:33019"/>
        <dbReference type="ChEBI" id="CHEBI:57972"/>
        <dbReference type="ChEBI" id="CHEBI:78442"/>
        <dbReference type="ChEBI" id="CHEBI:78497"/>
        <dbReference type="ChEBI" id="CHEBI:456215"/>
        <dbReference type="EC" id="6.1.1.7"/>
    </reaction>
</comment>
<evidence type="ECO:0000256" key="13">
    <source>
        <dbReference type="SAM" id="MobiDB-lite"/>
    </source>
</evidence>
<evidence type="ECO:0000313" key="17">
    <source>
        <dbReference type="EMBL" id="KIK30301.1"/>
    </source>
</evidence>
<keyword evidence="14" id="KW-1133">Transmembrane helix</keyword>
<dbReference type="Pfam" id="PF01411">
    <property type="entry name" value="tRNA-synt_2c"/>
    <property type="match status" value="1"/>
</dbReference>
<dbReference type="GO" id="GO:0005524">
    <property type="term" value="F:ATP binding"/>
    <property type="evidence" value="ECO:0007669"/>
    <property type="project" value="UniProtKB-UniRule"/>
</dbReference>
<dbReference type="PROSITE" id="PS50860">
    <property type="entry name" value="AA_TRNA_LIGASE_II_ALA"/>
    <property type="match status" value="1"/>
</dbReference>
<dbReference type="InterPro" id="IPR003156">
    <property type="entry name" value="DHHA1_dom"/>
</dbReference>
<comment type="subunit">
    <text evidence="12">Monomer.</text>
</comment>
<dbReference type="SUPFAM" id="SSF55729">
    <property type="entry name" value="Acyl-CoA N-acyltransferases (Nat)"/>
    <property type="match status" value="1"/>
</dbReference>
<dbReference type="Pfam" id="PF02272">
    <property type="entry name" value="DHHA1"/>
    <property type="match status" value="1"/>
</dbReference>
<gene>
    <name evidence="12" type="primary">ALA1</name>
    <name evidence="17" type="ORF">PISMIDRAFT_21024</name>
</gene>
<keyword evidence="12" id="KW-0963">Cytoplasm</keyword>
<reference evidence="18" key="2">
    <citation type="submission" date="2015-01" db="EMBL/GenBank/DDBJ databases">
        <title>Evolutionary Origins and Diversification of the Mycorrhizal Mutualists.</title>
        <authorList>
            <consortium name="DOE Joint Genome Institute"/>
            <consortium name="Mycorrhizal Genomics Consortium"/>
            <person name="Kohler A."/>
            <person name="Kuo A."/>
            <person name="Nagy L.G."/>
            <person name="Floudas D."/>
            <person name="Copeland A."/>
            <person name="Barry K.W."/>
            <person name="Cichocki N."/>
            <person name="Veneault-Fourrey C."/>
            <person name="LaButti K."/>
            <person name="Lindquist E.A."/>
            <person name="Lipzen A."/>
            <person name="Lundell T."/>
            <person name="Morin E."/>
            <person name="Murat C."/>
            <person name="Riley R."/>
            <person name="Ohm R."/>
            <person name="Sun H."/>
            <person name="Tunlid A."/>
            <person name="Henrissat B."/>
            <person name="Grigoriev I.V."/>
            <person name="Hibbett D.S."/>
            <person name="Martin F."/>
        </authorList>
    </citation>
    <scope>NUCLEOTIDE SEQUENCE [LARGE SCALE GENOMIC DNA]</scope>
    <source>
        <strain evidence="18">441</strain>
    </source>
</reference>
<feature type="compositionally biased region" description="Low complexity" evidence="13">
    <location>
        <begin position="1337"/>
        <end position="1361"/>
    </location>
</feature>
<dbReference type="HOGENOM" id="CLU_246099_0_0_1"/>
<feature type="transmembrane region" description="Helical" evidence="14">
    <location>
        <begin position="1019"/>
        <end position="1043"/>
    </location>
</feature>
<feature type="compositionally biased region" description="Polar residues" evidence="13">
    <location>
        <begin position="1374"/>
        <end position="1386"/>
    </location>
</feature>
<evidence type="ECO:0000256" key="8">
    <source>
        <dbReference type="ARBA" id="ARBA00022884"/>
    </source>
</evidence>
<protein>
    <recommendedName>
        <fullName evidence="12">Alanine--tRNA ligase</fullName>
        <ecNumber evidence="12">6.1.1.7</ecNumber>
    </recommendedName>
    <alternativeName>
        <fullName evidence="12">Alanyl-tRNA synthetase</fullName>
        <shortName evidence="12">AlaRS</shortName>
    </alternativeName>
</protein>
<dbReference type="HAMAP" id="MF_00036_B">
    <property type="entry name" value="Ala_tRNA_synth_B"/>
    <property type="match status" value="1"/>
</dbReference>
<keyword evidence="10 12" id="KW-0030">Aminoacyl-tRNA synthetase</keyword>
<dbReference type="InterPro" id="IPR000182">
    <property type="entry name" value="GNAT_dom"/>
</dbReference>
<comment type="caution">
    <text evidence="12">Lacks conserved residue(s) required for the propagation of feature annotation.</text>
</comment>
<feature type="transmembrane region" description="Helical" evidence="14">
    <location>
        <begin position="1146"/>
        <end position="1168"/>
    </location>
</feature>
<evidence type="ECO:0000256" key="4">
    <source>
        <dbReference type="ARBA" id="ARBA00022723"/>
    </source>
</evidence>
<proteinExistence type="inferred from homology"/>
<dbReference type="Gene3D" id="2.40.30.130">
    <property type="match status" value="1"/>
</dbReference>
<dbReference type="PANTHER" id="PTHR11777">
    <property type="entry name" value="ALANYL-TRNA SYNTHETASE"/>
    <property type="match status" value="1"/>
</dbReference>
<feature type="domain" description="N-acetyltransferase" evidence="16">
    <location>
        <begin position="840"/>
        <end position="996"/>
    </location>
</feature>
<evidence type="ECO:0000256" key="2">
    <source>
        <dbReference type="ARBA" id="ARBA00022555"/>
    </source>
</evidence>
<dbReference type="GO" id="GO:0000049">
    <property type="term" value="F:tRNA binding"/>
    <property type="evidence" value="ECO:0007669"/>
    <property type="project" value="UniProtKB-KW"/>
</dbReference>
<evidence type="ECO:0000256" key="1">
    <source>
        <dbReference type="ARBA" id="ARBA00008226"/>
    </source>
</evidence>
<feature type="region of interest" description="Disordered" evidence="13">
    <location>
        <begin position="1316"/>
        <end position="1386"/>
    </location>
</feature>
<dbReference type="Proteomes" id="UP000054018">
    <property type="component" value="Unassembled WGS sequence"/>
</dbReference>
<evidence type="ECO:0000256" key="11">
    <source>
        <dbReference type="ARBA" id="ARBA00048300"/>
    </source>
</evidence>
<organism evidence="17 18">
    <name type="scientific">Pisolithus microcarpus 441</name>
    <dbReference type="NCBI Taxonomy" id="765257"/>
    <lineage>
        <taxon>Eukaryota</taxon>
        <taxon>Fungi</taxon>
        <taxon>Dikarya</taxon>
        <taxon>Basidiomycota</taxon>
        <taxon>Agaricomycotina</taxon>
        <taxon>Agaricomycetes</taxon>
        <taxon>Agaricomycetidae</taxon>
        <taxon>Boletales</taxon>
        <taxon>Sclerodermatineae</taxon>
        <taxon>Pisolithaceae</taxon>
        <taxon>Pisolithus</taxon>
    </lineage>
</organism>
<keyword evidence="2 12" id="KW-0820">tRNA-binding</keyword>
<keyword evidence="12" id="KW-0496">Mitochondrion</keyword>
<evidence type="ECO:0000256" key="14">
    <source>
        <dbReference type="SAM" id="Phobius"/>
    </source>
</evidence>
<evidence type="ECO:0000259" key="16">
    <source>
        <dbReference type="PROSITE" id="PS51186"/>
    </source>
</evidence>
<feature type="domain" description="Alanyl-transfer RNA synthetases family profile" evidence="15">
    <location>
        <begin position="8"/>
        <end position="590"/>
    </location>
</feature>
<keyword evidence="9 12" id="KW-0648">Protein biosynthesis</keyword>
<comment type="domain">
    <text evidence="12">Consists of three domains; the N-terminal catalytic domain, the editing domain and the C-terminal C-Ala domain. The editing domain removes incorrectly charged amino acids, while the C-Ala domain, along with tRNA(Ala), serves as a bridge to cooperatively bring together the editing and aminoacylation centers thus stimulating deacylation of misacylated tRNAs.</text>
</comment>
<keyword evidence="8 12" id="KW-0694">RNA-binding</keyword>
<dbReference type="SUPFAM" id="SSF55681">
    <property type="entry name" value="Class II aaRS and biotin synthetases"/>
    <property type="match status" value="1"/>
</dbReference>
<dbReference type="InterPro" id="IPR050058">
    <property type="entry name" value="Ala-tRNA_ligase"/>
</dbReference>
<evidence type="ECO:0000256" key="12">
    <source>
        <dbReference type="HAMAP-Rule" id="MF_03133"/>
    </source>
</evidence>
<dbReference type="PROSITE" id="PS51186">
    <property type="entry name" value="GNAT"/>
    <property type="match status" value="1"/>
</dbReference>
<evidence type="ECO:0000256" key="9">
    <source>
        <dbReference type="ARBA" id="ARBA00022917"/>
    </source>
</evidence>
<evidence type="ECO:0000256" key="3">
    <source>
        <dbReference type="ARBA" id="ARBA00022598"/>
    </source>
</evidence>
<comment type="function">
    <text evidence="12">Catalyzes the attachment of alanine to tRNA(Ala) in a two-step reaction: alanine is first activated by ATP to form Ala-AMP and then transferred to the acceptor end of tRNA(Ala). Also edits incorrectly charged tRNA(Ala) via its editing domain.</text>
</comment>
<evidence type="ECO:0000313" key="18">
    <source>
        <dbReference type="Proteomes" id="UP000054018"/>
    </source>
</evidence>
<feature type="transmembrane region" description="Helical" evidence="14">
    <location>
        <begin position="1109"/>
        <end position="1134"/>
    </location>
</feature>
<reference evidence="17 18" key="1">
    <citation type="submission" date="2014-04" db="EMBL/GenBank/DDBJ databases">
        <authorList>
            <consortium name="DOE Joint Genome Institute"/>
            <person name="Kuo A."/>
            <person name="Kohler A."/>
            <person name="Costa M.D."/>
            <person name="Nagy L.G."/>
            <person name="Floudas D."/>
            <person name="Copeland A."/>
            <person name="Barry K.W."/>
            <person name="Cichocki N."/>
            <person name="Veneault-Fourrey C."/>
            <person name="LaButti K."/>
            <person name="Lindquist E.A."/>
            <person name="Lipzen A."/>
            <person name="Lundell T."/>
            <person name="Morin E."/>
            <person name="Murat C."/>
            <person name="Sun H."/>
            <person name="Tunlid A."/>
            <person name="Henrissat B."/>
            <person name="Grigoriev I.V."/>
            <person name="Hibbett D.S."/>
            <person name="Martin F."/>
            <person name="Nordberg H.P."/>
            <person name="Cantor M.N."/>
            <person name="Hua S.X."/>
        </authorList>
    </citation>
    <scope>NUCLEOTIDE SEQUENCE [LARGE SCALE GENOMIC DNA]</scope>
    <source>
        <strain evidence="17 18">441</strain>
    </source>
</reference>
<dbReference type="Gene3D" id="3.10.310.40">
    <property type="match status" value="1"/>
</dbReference>
<dbReference type="Gene3D" id="3.30.930.10">
    <property type="entry name" value="Bira Bifunctional Protein, Domain 2"/>
    <property type="match status" value="1"/>
</dbReference>
<keyword evidence="14" id="KW-0472">Membrane</keyword>
<dbReference type="STRING" id="765257.A0A0C9ZLH7"/>
<dbReference type="CDD" id="cd00673">
    <property type="entry name" value="AlaRS_core"/>
    <property type="match status" value="1"/>
</dbReference>
<accession>A0A0C9ZLH7</accession>
<dbReference type="GO" id="GO:0016747">
    <property type="term" value="F:acyltransferase activity, transferring groups other than amino-acyl groups"/>
    <property type="evidence" value="ECO:0007669"/>
    <property type="project" value="InterPro"/>
</dbReference>
<dbReference type="Pfam" id="PF06687">
    <property type="entry name" value="SUR7"/>
    <property type="match status" value="1"/>
</dbReference>
<keyword evidence="7 12" id="KW-0067">ATP-binding</keyword>
<dbReference type="EMBL" id="KN833687">
    <property type="protein sequence ID" value="KIK30301.1"/>
    <property type="molecule type" value="Genomic_DNA"/>
</dbReference>
<evidence type="ECO:0000256" key="10">
    <source>
        <dbReference type="ARBA" id="ARBA00023146"/>
    </source>
</evidence>
<evidence type="ECO:0000256" key="7">
    <source>
        <dbReference type="ARBA" id="ARBA00022840"/>
    </source>
</evidence>
<keyword evidence="18" id="KW-1185">Reference proteome</keyword>
<dbReference type="NCBIfam" id="TIGR00344">
    <property type="entry name" value="alaS"/>
    <property type="match status" value="1"/>
</dbReference>
<evidence type="ECO:0000256" key="5">
    <source>
        <dbReference type="ARBA" id="ARBA00022741"/>
    </source>
</evidence>
<dbReference type="GO" id="GO:0008270">
    <property type="term" value="F:zinc ion binding"/>
    <property type="evidence" value="ECO:0007669"/>
    <property type="project" value="UniProtKB-UniRule"/>
</dbReference>
<feature type="transmembrane region" description="Helical" evidence="14">
    <location>
        <begin position="1188"/>
        <end position="1207"/>
    </location>
</feature>
<dbReference type="PRINTS" id="PR00980">
    <property type="entry name" value="TRNASYNTHALA"/>
</dbReference>
<dbReference type="GO" id="GO:0070143">
    <property type="term" value="P:mitochondrial alanyl-tRNA aminoacylation"/>
    <property type="evidence" value="ECO:0007669"/>
    <property type="project" value="UniProtKB-UniRule"/>
</dbReference>
<dbReference type="Gene3D" id="3.40.630.30">
    <property type="match status" value="1"/>
</dbReference>
<dbReference type="InterPro" id="IPR009571">
    <property type="entry name" value="SUR7/Rim9-like_fungi"/>
</dbReference>
<comment type="similarity">
    <text evidence="1 12">Belongs to the class-II aminoacyl-tRNA synthetase family.</text>
</comment>
<dbReference type="InterPro" id="IPR016181">
    <property type="entry name" value="Acyl_CoA_acyltransferase"/>
</dbReference>
<feature type="compositionally biased region" description="Polar residues" evidence="13">
    <location>
        <begin position="1527"/>
        <end position="1537"/>
    </location>
</feature>
<keyword evidence="14" id="KW-0812">Transmembrane</keyword>
<dbReference type="FunFam" id="3.30.930.10:FF:000011">
    <property type="entry name" value="Alanine--tRNA ligase, cytoplasmic"/>
    <property type="match status" value="1"/>
</dbReference>
<dbReference type="PANTHER" id="PTHR11777:SF9">
    <property type="entry name" value="ALANINE--TRNA LIGASE, CYTOPLASMIC"/>
    <property type="match status" value="1"/>
</dbReference>
<dbReference type="GO" id="GO:0004813">
    <property type="term" value="F:alanine-tRNA ligase activity"/>
    <property type="evidence" value="ECO:0007669"/>
    <property type="project" value="UniProtKB-UniRule"/>
</dbReference>
<keyword evidence="4" id="KW-0479">Metal-binding</keyword>
<dbReference type="GO" id="GO:0002161">
    <property type="term" value="F:aminoacyl-tRNA deacylase activity"/>
    <property type="evidence" value="ECO:0007669"/>
    <property type="project" value="TreeGrafter"/>
</dbReference>
<dbReference type="EC" id="6.1.1.7" evidence="12"/>
<dbReference type="Pfam" id="PF13302">
    <property type="entry name" value="Acetyltransf_3"/>
    <property type="match status" value="1"/>
</dbReference>
<dbReference type="GO" id="GO:0005739">
    <property type="term" value="C:mitochondrion"/>
    <property type="evidence" value="ECO:0007669"/>
    <property type="project" value="UniProtKB-SubCell"/>
</dbReference>
<dbReference type="OrthoDB" id="2423964at2759"/>
<dbReference type="InterPro" id="IPR018162">
    <property type="entry name" value="Ala-tRNA-ligase_IIc_anticod-bd"/>
</dbReference>
<keyword evidence="3 12" id="KW-0436">Ligase</keyword>